<protein>
    <recommendedName>
        <fullName evidence="3">ClbS/DfsB family four-helix bundle protein</fullName>
    </recommendedName>
</protein>
<dbReference type="PIRSF" id="PIRSF031551">
    <property type="entry name" value="DUF1706"/>
    <property type="match status" value="1"/>
</dbReference>
<dbReference type="InterPro" id="IPR034660">
    <property type="entry name" value="DinB/YfiT-like"/>
</dbReference>
<dbReference type="PANTHER" id="PTHR40658">
    <property type="match status" value="1"/>
</dbReference>
<proteinExistence type="predicted"/>
<dbReference type="RefSeq" id="WP_126778673.1">
    <property type="nucleotide sequence ID" value="NZ_NGJU01000004.1"/>
</dbReference>
<dbReference type="Proteomes" id="UP000287239">
    <property type="component" value="Unassembled WGS sequence"/>
</dbReference>
<comment type="caution">
    <text evidence="1">The sequence shown here is derived from an EMBL/GenBank/DDBJ whole genome shotgun (WGS) entry which is preliminary data.</text>
</comment>
<dbReference type="SUPFAM" id="SSF109854">
    <property type="entry name" value="DinB/YfiT-like putative metalloenzymes"/>
    <property type="match status" value="1"/>
</dbReference>
<sequence>MARPQNKTDLLLQGTENYQKLIDLITSMPPDLQRGTFPFEDRDKNIRDVLCHLHEWHLMMAQWYTVGMAGGKPEMPAPGYTWRTTGPLNDVIWEKYQSLSFEDSLLKLEESHQQISSLIASHSNEELFTKKVYPWTNTTSLGAYFVSSTSSHYDWAIKKIKKYQRELKKLQ</sequence>
<accession>A0A429ZTL4</accession>
<evidence type="ECO:0008006" key="3">
    <source>
        <dbReference type="Google" id="ProtNLM"/>
    </source>
</evidence>
<reference evidence="1 2" key="1">
    <citation type="submission" date="2017-05" db="EMBL/GenBank/DDBJ databases">
        <title>Vagococcus spp. assemblies.</title>
        <authorList>
            <person name="Gulvik C.A."/>
        </authorList>
    </citation>
    <scope>NUCLEOTIDE SEQUENCE [LARGE SCALE GENOMIC DNA]</scope>
    <source>
        <strain evidence="1 2">NCFB 2777</strain>
    </source>
</reference>
<organism evidence="1 2">
    <name type="scientific">Vagococcus salmoninarum</name>
    <dbReference type="NCBI Taxonomy" id="2739"/>
    <lineage>
        <taxon>Bacteria</taxon>
        <taxon>Bacillati</taxon>
        <taxon>Bacillota</taxon>
        <taxon>Bacilli</taxon>
        <taxon>Lactobacillales</taxon>
        <taxon>Enterococcaceae</taxon>
        <taxon>Vagococcus</taxon>
    </lineage>
</organism>
<name>A0A429ZTL4_9ENTE</name>
<keyword evidence="2" id="KW-1185">Reference proteome</keyword>
<dbReference type="InterPro" id="IPR012550">
    <property type="entry name" value="DUF1706"/>
</dbReference>
<dbReference type="Pfam" id="PF08020">
    <property type="entry name" value="DUF1706"/>
    <property type="match status" value="1"/>
</dbReference>
<dbReference type="EMBL" id="NGJU01000004">
    <property type="protein sequence ID" value="RST97075.1"/>
    <property type="molecule type" value="Genomic_DNA"/>
</dbReference>
<evidence type="ECO:0000313" key="2">
    <source>
        <dbReference type="Proteomes" id="UP000287239"/>
    </source>
</evidence>
<evidence type="ECO:0000313" key="1">
    <source>
        <dbReference type="EMBL" id="RST97075.1"/>
    </source>
</evidence>
<dbReference type="GeneID" id="98567497"/>
<dbReference type="Gene3D" id="1.20.120.450">
    <property type="entry name" value="dinb family like domain"/>
    <property type="match status" value="1"/>
</dbReference>
<dbReference type="PANTHER" id="PTHR40658:SF4">
    <property type="entry name" value="HYPOTHETICAL CYTOSOLIC PROTEIN"/>
    <property type="match status" value="1"/>
</dbReference>
<dbReference type="OrthoDB" id="9786621at2"/>
<gene>
    <name evidence="1" type="ORF">CBF35_03880</name>
</gene>
<dbReference type="AlphaFoldDB" id="A0A429ZTL4"/>